<dbReference type="AlphaFoldDB" id="A0A8H9MT76"/>
<dbReference type="Proteomes" id="UP000856022">
    <property type="component" value="Unassembled WGS sequence"/>
</dbReference>
<dbReference type="RefSeq" id="WP_025818280.1">
    <property type="nucleotide sequence ID" value="NZ_CP033142.1"/>
</dbReference>
<name>A0A8H9MT76_VIBPH</name>
<proteinExistence type="predicted"/>
<gene>
    <name evidence="1" type="ORF">I7278_00620</name>
</gene>
<sequence length="145" mass="16031">MLEVEKVMAYMKANPDAWFDSNEIKKAIGSKASTKKMACVLVYLSDIGGLDIQRKPGRPHTYHYKDDVDCVGVCGRCVSKVEKRVLVDGICNACRRGRSANAASVGETSDWRTARDKSFTAILRLPFGLPTGAYERIVRGNKLCL</sequence>
<protein>
    <submittedName>
        <fullName evidence="1">Uncharacterized protein</fullName>
    </submittedName>
</protein>
<organism evidence="1">
    <name type="scientific">Vibrio parahaemolyticus</name>
    <dbReference type="NCBI Taxonomy" id="670"/>
    <lineage>
        <taxon>Bacteria</taxon>
        <taxon>Pseudomonadati</taxon>
        <taxon>Pseudomonadota</taxon>
        <taxon>Gammaproteobacteria</taxon>
        <taxon>Vibrionales</taxon>
        <taxon>Vibrionaceae</taxon>
        <taxon>Vibrio</taxon>
    </lineage>
</organism>
<comment type="caution">
    <text evidence="1">The sequence shown here is derived from an EMBL/GenBank/DDBJ whole genome shotgun (WGS) entry which is preliminary data.</text>
</comment>
<dbReference type="EMBL" id="DACQKT010000001">
    <property type="protein sequence ID" value="HAS6675306.1"/>
    <property type="molecule type" value="Genomic_DNA"/>
</dbReference>
<reference evidence="1" key="1">
    <citation type="journal article" date="2018" name="Genome Biol.">
        <title>SKESA: strategic k-mer extension for scrupulous assemblies.</title>
        <authorList>
            <person name="Souvorov A."/>
            <person name="Agarwala R."/>
            <person name="Lipman D.J."/>
        </authorList>
    </citation>
    <scope>NUCLEOTIDE SEQUENCE</scope>
    <source>
        <strain evidence="1">1930</strain>
    </source>
</reference>
<accession>A0A8H9MT76</accession>
<reference evidence="1" key="2">
    <citation type="submission" date="2019-12" db="EMBL/GenBank/DDBJ databases">
        <authorList>
            <consortium name="NCBI Pathogen Detection Project"/>
        </authorList>
    </citation>
    <scope>NUCLEOTIDE SEQUENCE</scope>
    <source>
        <strain evidence="1">1930</strain>
    </source>
</reference>
<evidence type="ECO:0000313" key="1">
    <source>
        <dbReference type="EMBL" id="HAS6675306.1"/>
    </source>
</evidence>